<accession>A0A9P9YS79</accession>
<gene>
    <name evidence="1" type="ORF">M5D96_003234</name>
</gene>
<proteinExistence type="predicted"/>
<organism evidence="1 2">
    <name type="scientific">Drosophila gunungcola</name>
    <name type="common">fruit fly</name>
    <dbReference type="NCBI Taxonomy" id="103775"/>
    <lineage>
        <taxon>Eukaryota</taxon>
        <taxon>Metazoa</taxon>
        <taxon>Ecdysozoa</taxon>
        <taxon>Arthropoda</taxon>
        <taxon>Hexapoda</taxon>
        <taxon>Insecta</taxon>
        <taxon>Pterygota</taxon>
        <taxon>Neoptera</taxon>
        <taxon>Endopterygota</taxon>
        <taxon>Diptera</taxon>
        <taxon>Brachycera</taxon>
        <taxon>Muscomorpha</taxon>
        <taxon>Ephydroidea</taxon>
        <taxon>Drosophilidae</taxon>
        <taxon>Drosophila</taxon>
        <taxon>Sophophora</taxon>
    </lineage>
</organism>
<comment type="caution">
    <text evidence="1">The sequence shown here is derived from an EMBL/GenBank/DDBJ whole genome shotgun (WGS) entry which is preliminary data.</text>
</comment>
<dbReference type="Proteomes" id="UP001059596">
    <property type="component" value="Unassembled WGS sequence"/>
</dbReference>
<keyword evidence="2" id="KW-1185">Reference proteome</keyword>
<dbReference type="EMBL" id="JAMKOV010000002">
    <property type="protein sequence ID" value="KAI8041938.1"/>
    <property type="molecule type" value="Genomic_DNA"/>
</dbReference>
<evidence type="ECO:0000313" key="2">
    <source>
        <dbReference type="Proteomes" id="UP001059596"/>
    </source>
</evidence>
<reference evidence="1" key="1">
    <citation type="journal article" date="2023" name="Genome Biol. Evol.">
        <title>Long-read-based Genome Assembly of Drosophila gunungcola Reveals Fewer Chemosensory Genes in Flower-breeding Species.</title>
        <authorList>
            <person name="Negi A."/>
            <person name="Liao B.Y."/>
            <person name="Yeh S.D."/>
        </authorList>
    </citation>
    <scope>NUCLEOTIDE SEQUENCE</scope>
    <source>
        <strain evidence="1">Sukarami</strain>
    </source>
</reference>
<dbReference type="AlphaFoldDB" id="A0A9P9YS79"/>
<sequence length="73" mass="8287">MHTSGMETWRSCNSLHSKDNPFKSVPDSLGSLKSSGTDYVTNLFWQLEKVGDKVILITPQSYYLEDLDSLHTH</sequence>
<name>A0A9P9YS79_9MUSC</name>
<protein>
    <submittedName>
        <fullName evidence="1">Uncharacterized protein</fullName>
    </submittedName>
</protein>
<evidence type="ECO:0000313" key="1">
    <source>
        <dbReference type="EMBL" id="KAI8041938.1"/>
    </source>
</evidence>